<reference evidence="2" key="2">
    <citation type="submission" date="2020-10" db="UniProtKB">
        <authorList>
            <consortium name="WormBaseParasite"/>
        </authorList>
    </citation>
    <scope>IDENTIFICATION</scope>
</reference>
<dbReference type="Proteomes" id="UP000492821">
    <property type="component" value="Unassembled WGS sequence"/>
</dbReference>
<organism evidence="1 2">
    <name type="scientific">Panagrellus redivivus</name>
    <name type="common">Microworm</name>
    <dbReference type="NCBI Taxonomy" id="6233"/>
    <lineage>
        <taxon>Eukaryota</taxon>
        <taxon>Metazoa</taxon>
        <taxon>Ecdysozoa</taxon>
        <taxon>Nematoda</taxon>
        <taxon>Chromadorea</taxon>
        <taxon>Rhabditida</taxon>
        <taxon>Tylenchina</taxon>
        <taxon>Panagrolaimomorpha</taxon>
        <taxon>Panagrolaimoidea</taxon>
        <taxon>Panagrolaimidae</taxon>
        <taxon>Panagrellus</taxon>
    </lineage>
</organism>
<accession>A0A7E4ZZL2</accession>
<protein>
    <submittedName>
        <fullName evidence="2">Reverse transcriptase domain-containing protein</fullName>
    </submittedName>
</protein>
<name>A0A7E4ZZL2_PANRE</name>
<evidence type="ECO:0000313" key="1">
    <source>
        <dbReference type="Proteomes" id="UP000492821"/>
    </source>
</evidence>
<dbReference type="PANTHER" id="PTHR35450">
    <property type="entry name" value="REVERSE TRANSCRIPTASE DOMAIN-CONTAINING PROTEIN"/>
    <property type="match status" value="1"/>
</dbReference>
<evidence type="ECO:0000313" key="2">
    <source>
        <dbReference type="WBParaSite" id="Pan_g5557.t1"/>
    </source>
</evidence>
<proteinExistence type="predicted"/>
<dbReference type="AlphaFoldDB" id="A0A7E4ZZL2"/>
<keyword evidence="1" id="KW-1185">Reference proteome</keyword>
<dbReference type="PANTHER" id="PTHR35450:SF2">
    <property type="entry name" value="REVERSE TRANSCRIPTASE DOMAIN-CONTAINING PROTEIN"/>
    <property type="match status" value="1"/>
</dbReference>
<dbReference type="WBParaSite" id="Pan_g5557.t1">
    <property type="protein sequence ID" value="Pan_g5557.t1"/>
    <property type="gene ID" value="Pan_g5557"/>
</dbReference>
<reference evidence="1" key="1">
    <citation type="journal article" date="2013" name="Genetics">
        <title>The draft genome and transcriptome of Panagrellus redivivus are shaped by the harsh demands of a free-living lifestyle.</title>
        <authorList>
            <person name="Srinivasan J."/>
            <person name="Dillman A.R."/>
            <person name="Macchietto M.G."/>
            <person name="Heikkinen L."/>
            <person name="Lakso M."/>
            <person name="Fracchia K.M."/>
            <person name="Antoshechkin I."/>
            <person name="Mortazavi A."/>
            <person name="Wong G."/>
            <person name="Sternberg P.W."/>
        </authorList>
    </citation>
    <scope>NUCLEOTIDE SEQUENCE [LARGE SCALE GENOMIC DNA]</scope>
    <source>
        <strain evidence="1">MT8872</strain>
    </source>
</reference>
<sequence length="588" mass="66740">MKVSRTQNISRRLTWLNNKSHVQTFYIRQSFDTSSTCYWLELDGVKHNGLQNQLDVAARVAKWAGLTFNVKKCASLHTNRRCCRPTTFRLQGEPLVALGKDDHYRHLGLPTGFKYGAAGENILDNMKTDVESINVSLLAPWQKIDAVRTFVTPQLTFQLKGGMVNRDKLEELDTVIKKCVKSWLYLPSRASNEILYIPHRLGGLNLMPVKELASICDVVEAVHLLYSKDPQVAAVAQSTLQDDVRQKTKQPPTPEIVKDYLDGSTEGIFKGNSVTYSSVWTRLRISTRHLRRLFSMEWSCDSAGINLLIDEQRVRPADVEKQLKNAFHKYLAKKLAAKPDQGKVFNVASLSAASNHFLKNGNFTRFAEWRFIHKARLNVVPLRGSLKFNIGSKSCRKCEYSNETLAHVLNHCGTHMAAATKRHNAVAGRLEKVLPRNDHTSIYINQAVPGSNSDLRPDITVIDEKNRTATIIDIAIPFESSKVAMEEARRRKKEKYAGIEQSLKERGFKTFCDAFVIGSLGSYDPANNACIRRLRIPHRYATLMRRLMICDVIRWSRNIYVEHLSGIRQYTDGQPPTIAPPRRPNHNC</sequence>